<accession>A0A140DRY0</accession>
<evidence type="ECO:0000313" key="2">
    <source>
        <dbReference type="Proteomes" id="UP000069771"/>
    </source>
</evidence>
<dbReference type="Proteomes" id="UP000069771">
    <property type="component" value="Chromosome"/>
</dbReference>
<name>A0A140DRY0_9FIRM</name>
<dbReference type="AlphaFoldDB" id="A0A140DRY0"/>
<organism evidence="1 2">
    <name type="scientific">Faecalibaculum rodentium</name>
    <dbReference type="NCBI Taxonomy" id="1702221"/>
    <lineage>
        <taxon>Bacteria</taxon>
        <taxon>Bacillati</taxon>
        <taxon>Bacillota</taxon>
        <taxon>Erysipelotrichia</taxon>
        <taxon>Erysipelotrichales</taxon>
        <taxon>Erysipelotrichaceae</taxon>
        <taxon>Faecalibaculum</taxon>
    </lineage>
</organism>
<reference evidence="1 2" key="1">
    <citation type="journal article" date="2016" name="Gut Pathog.">
        <title>Whole genome sequencing of "Faecalibaculum rodentium" ALO17, isolated from C57BL/6J laboratory mouse feces.</title>
        <authorList>
            <person name="Lim S."/>
            <person name="Chang D.H."/>
            <person name="Ahn S."/>
            <person name="Kim B.C."/>
        </authorList>
    </citation>
    <scope>NUCLEOTIDE SEQUENCE [LARGE SCALE GENOMIC DNA]</scope>
    <source>
        <strain evidence="1 2">Alo17</strain>
    </source>
</reference>
<protein>
    <submittedName>
        <fullName evidence="1">Uncharacterized protein</fullName>
    </submittedName>
</protein>
<dbReference type="EMBL" id="CP011391">
    <property type="protein sequence ID" value="AMK53407.1"/>
    <property type="molecule type" value="Genomic_DNA"/>
</dbReference>
<gene>
    <name evidence="1" type="ORF">AALO17_02730</name>
</gene>
<sequence>MDNLFLHSFFFPNFKHKVNPLLISKQSKNYRNKRYDK</sequence>
<proteinExistence type="predicted"/>
<keyword evidence="2" id="KW-1185">Reference proteome</keyword>
<evidence type="ECO:0000313" key="1">
    <source>
        <dbReference type="EMBL" id="AMK53407.1"/>
    </source>
</evidence>
<dbReference type="KEGG" id="fro:AALO17_02730"/>